<dbReference type="InterPro" id="IPR003890">
    <property type="entry name" value="MIF4G-like_typ-3"/>
</dbReference>
<dbReference type="GO" id="GO:0000184">
    <property type="term" value="P:nuclear-transcribed mRNA catabolic process, nonsense-mediated decay"/>
    <property type="evidence" value="ECO:0007669"/>
    <property type="project" value="TreeGrafter"/>
</dbReference>
<feature type="chain" id="PRO_5007527504" evidence="1">
    <location>
        <begin position="18"/>
        <end position="198"/>
    </location>
</feature>
<dbReference type="GO" id="GO:0005846">
    <property type="term" value="C:nuclear cap binding complex"/>
    <property type="evidence" value="ECO:0007669"/>
    <property type="project" value="InterPro"/>
</dbReference>
<dbReference type="InterPro" id="IPR027159">
    <property type="entry name" value="CBP80"/>
</dbReference>
<dbReference type="Pfam" id="PF02854">
    <property type="entry name" value="MIF4G"/>
    <property type="match status" value="1"/>
</dbReference>
<dbReference type="SUPFAM" id="SSF48371">
    <property type="entry name" value="ARM repeat"/>
    <property type="match status" value="1"/>
</dbReference>
<dbReference type="PANTHER" id="PTHR12412">
    <property type="entry name" value="CAP BINDING PROTEIN"/>
    <property type="match status" value="1"/>
</dbReference>
<gene>
    <name evidence="3" type="primary">Cbp80_1</name>
    <name evidence="3" type="ORF">g.54460</name>
</gene>
<organism evidence="3">
    <name type="scientific">Lygus hesperus</name>
    <name type="common">Western plant bug</name>
    <dbReference type="NCBI Taxonomy" id="30085"/>
    <lineage>
        <taxon>Eukaryota</taxon>
        <taxon>Metazoa</taxon>
        <taxon>Ecdysozoa</taxon>
        <taxon>Arthropoda</taxon>
        <taxon>Hexapoda</taxon>
        <taxon>Insecta</taxon>
        <taxon>Pterygota</taxon>
        <taxon>Neoptera</taxon>
        <taxon>Paraneoptera</taxon>
        <taxon>Hemiptera</taxon>
        <taxon>Heteroptera</taxon>
        <taxon>Panheteroptera</taxon>
        <taxon>Cimicomorpha</taxon>
        <taxon>Miridae</taxon>
        <taxon>Mirini</taxon>
        <taxon>Lygus</taxon>
    </lineage>
</organism>
<feature type="non-terminal residue" evidence="3">
    <location>
        <position position="1"/>
    </location>
</feature>
<evidence type="ECO:0000313" key="3">
    <source>
        <dbReference type="EMBL" id="JAQ11470.1"/>
    </source>
</evidence>
<dbReference type="EMBL" id="GDHC01007159">
    <property type="protein sequence ID" value="JAQ11470.1"/>
    <property type="molecule type" value="Transcribed_RNA"/>
</dbReference>
<dbReference type="PANTHER" id="PTHR12412:SF2">
    <property type="entry name" value="NUCLEAR CAP-BINDING PROTEIN SUBUNIT 1"/>
    <property type="match status" value="1"/>
</dbReference>
<protein>
    <submittedName>
        <fullName evidence="3">Nuclear cap-binding protein subunit 1</fullName>
    </submittedName>
</protein>
<evidence type="ECO:0000256" key="1">
    <source>
        <dbReference type="SAM" id="SignalP"/>
    </source>
</evidence>
<evidence type="ECO:0000259" key="2">
    <source>
        <dbReference type="Pfam" id="PF02854"/>
    </source>
</evidence>
<proteinExistence type="predicted"/>
<dbReference type="GO" id="GO:0003729">
    <property type="term" value="F:mRNA binding"/>
    <property type="evidence" value="ECO:0007669"/>
    <property type="project" value="TreeGrafter"/>
</dbReference>
<feature type="signal peptide" evidence="1">
    <location>
        <begin position="1"/>
        <end position="17"/>
    </location>
</feature>
<feature type="domain" description="MIF4G" evidence="2">
    <location>
        <begin position="91"/>
        <end position="197"/>
    </location>
</feature>
<reference evidence="3" key="1">
    <citation type="journal article" date="2016" name="Gigascience">
        <title>De novo construction of an expanded transcriptome assembly for the western tarnished plant bug, Lygus hesperus.</title>
        <authorList>
            <person name="Tassone E.E."/>
            <person name="Geib S.M."/>
            <person name="Hall B."/>
            <person name="Fabrick J.A."/>
            <person name="Brent C.S."/>
            <person name="Hull J.J."/>
        </authorList>
    </citation>
    <scope>NUCLEOTIDE SEQUENCE</scope>
</reference>
<dbReference type="InterPro" id="IPR016024">
    <property type="entry name" value="ARM-type_fold"/>
</dbReference>
<dbReference type="AlphaFoldDB" id="A0A146LYQ1"/>
<accession>A0A146LYQ1</accession>
<name>A0A146LYQ1_LYGHE</name>
<feature type="non-terminal residue" evidence="3">
    <location>
        <position position="198"/>
    </location>
</feature>
<dbReference type="GO" id="GO:0000339">
    <property type="term" value="F:RNA cap binding"/>
    <property type="evidence" value="ECO:0007669"/>
    <property type="project" value="InterPro"/>
</dbReference>
<keyword evidence="1" id="KW-0732">Signal</keyword>
<dbReference type="GO" id="GO:0006406">
    <property type="term" value="P:mRNA export from nucleus"/>
    <property type="evidence" value="ECO:0007669"/>
    <property type="project" value="InterPro"/>
</dbReference>
<dbReference type="GO" id="GO:0005634">
    <property type="term" value="C:nucleus"/>
    <property type="evidence" value="ECO:0007669"/>
    <property type="project" value="TreeGrafter"/>
</dbReference>
<dbReference type="Gene3D" id="1.25.40.180">
    <property type="match status" value="1"/>
</dbReference>
<sequence>QSVWILLALSRFAFVPSSELSSVSVRSGRFLGNTVSATSSWYPAVFDLSLRKMSRRRPYQDDDDGYDRFCRSKRRRVSEDQEMEEKLETLVYKIGEKSNASLESNLEGLVSVLEAYLTKCRDKVLRLLTDCALKMPEKCTTYTTIAGLMNAKNYIFGGEFVEQMVKAFKDALKRCQWDTARYTLRFLADLVNCHVIDA</sequence>